<dbReference type="AlphaFoldDB" id="A0A1A0HAW5"/>
<keyword evidence="3" id="KW-1185">Reference proteome</keyword>
<accession>A0A1A0HAW5</accession>
<evidence type="ECO:0000256" key="1">
    <source>
        <dbReference type="SAM" id="MobiDB-lite"/>
    </source>
</evidence>
<feature type="region of interest" description="Disordered" evidence="1">
    <location>
        <begin position="234"/>
        <end position="255"/>
    </location>
</feature>
<dbReference type="Gene3D" id="1.20.5.1500">
    <property type="match status" value="1"/>
</dbReference>
<protein>
    <submittedName>
        <fullName evidence="2">Uncharacterized protein</fullName>
    </submittedName>
</protein>
<sequence length="684" mass="76571">MLPSQANRKRPLAHLPTPKDLARIFKKPRRDHPELLETSGPPRALGIPPVPPLGTDLPPAAHSVPRSAVPVLKPPYRAADFFADHGPRLDRGAQRQFAAAVRCYPPPRAPFFALAEPVSRPGVMVPFVFPPLPECRADPLTNMPDTPDGEPARPVMAPLPFPPPNYMPYPLISEKAPPTPHEVFGAWLDALGRLPRVDMVVASAAGSIFDLHAEAGAAGLSAARLQELVRLGQVAESDPEASDDRSEASDSSDSLDALQSSYRRFMDYYSNIDVSTEHARHAARRPSNVVVVRSDLRNDYTNVRTKDTQAGKVLQAEPRCVPLAFTMDPRERDAEPPATLPAPAAAEDVTDANEENTERRREHLVQSYSVLEDHFAQNRDQLYASRKQQLLERLRQLRTSEIHFDTTKNKINNDDLRRYHDRRQTEKDEQLLSLRLSLNYEKLKNALSFYQTSHRLYKTMNLVMINKLQKIKNFLDHQKQVLDDHSGGSGDTDAVNIRNRDIAKFYESFVEQDYSNEIKEVFRAAIAKDDGLDKDDPYTLDPALFRKVYKGHQHTANVHDFMPLVTREEFRLITGEAPSKLGPAKDPNSKSKGGRHQIFQSSLYDRVTSGSDTNASENGMVLKRRPGRRAAPKPTYGEEVAKNSNDTALVAKIMKQFIGPSAANAQELTEDLDLIGIQTKWPVK</sequence>
<dbReference type="RefSeq" id="XP_018711774.1">
    <property type="nucleotide sequence ID" value="XM_018854743.1"/>
</dbReference>
<gene>
    <name evidence="2" type="ORF">METBIDRAFT_178734</name>
</gene>
<organism evidence="2 3">
    <name type="scientific">Metschnikowia bicuspidata var. bicuspidata NRRL YB-4993</name>
    <dbReference type="NCBI Taxonomy" id="869754"/>
    <lineage>
        <taxon>Eukaryota</taxon>
        <taxon>Fungi</taxon>
        <taxon>Dikarya</taxon>
        <taxon>Ascomycota</taxon>
        <taxon>Saccharomycotina</taxon>
        <taxon>Pichiomycetes</taxon>
        <taxon>Metschnikowiaceae</taxon>
        <taxon>Metschnikowia</taxon>
    </lineage>
</organism>
<dbReference type="GeneID" id="30027719"/>
<name>A0A1A0HAW5_9ASCO</name>
<evidence type="ECO:0000313" key="3">
    <source>
        <dbReference type="Proteomes" id="UP000092555"/>
    </source>
</evidence>
<evidence type="ECO:0000313" key="2">
    <source>
        <dbReference type="EMBL" id="OBA21264.1"/>
    </source>
</evidence>
<feature type="region of interest" description="Disordered" evidence="1">
    <location>
        <begin position="330"/>
        <end position="358"/>
    </location>
</feature>
<feature type="region of interest" description="Disordered" evidence="1">
    <location>
        <begin position="576"/>
        <end position="639"/>
    </location>
</feature>
<feature type="compositionally biased region" description="Basic residues" evidence="1">
    <location>
        <begin position="622"/>
        <end position="631"/>
    </location>
</feature>
<feature type="region of interest" description="Disordered" evidence="1">
    <location>
        <begin position="1"/>
        <end position="49"/>
    </location>
</feature>
<comment type="caution">
    <text evidence="2">The sequence shown here is derived from an EMBL/GenBank/DDBJ whole genome shotgun (WGS) entry which is preliminary data.</text>
</comment>
<dbReference type="STRING" id="869754.A0A1A0HAW5"/>
<feature type="compositionally biased region" description="Polar residues" evidence="1">
    <location>
        <begin position="598"/>
        <end position="617"/>
    </location>
</feature>
<dbReference type="EMBL" id="LXTC01000003">
    <property type="protein sequence ID" value="OBA21264.1"/>
    <property type="molecule type" value="Genomic_DNA"/>
</dbReference>
<dbReference type="OrthoDB" id="4082517at2759"/>
<reference evidence="2 3" key="1">
    <citation type="submission" date="2016-05" db="EMBL/GenBank/DDBJ databases">
        <title>Comparative genomics of biotechnologically important yeasts.</title>
        <authorList>
            <consortium name="DOE Joint Genome Institute"/>
            <person name="Riley R."/>
            <person name="Haridas S."/>
            <person name="Wolfe K.H."/>
            <person name="Lopes M.R."/>
            <person name="Hittinger C.T."/>
            <person name="Goker M."/>
            <person name="Salamov A."/>
            <person name="Wisecaver J."/>
            <person name="Long T.M."/>
            <person name="Aerts A.L."/>
            <person name="Barry K."/>
            <person name="Choi C."/>
            <person name="Clum A."/>
            <person name="Coughlan A.Y."/>
            <person name="Deshpande S."/>
            <person name="Douglass A.P."/>
            <person name="Hanson S.J."/>
            <person name="Klenk H.-P."/>
            <person name="LaButti K."/>
            <person name="Lapidus A."/>
            <person name="Lindquist E."/>
            <person name="Lipzen A."/>
            <person name="Meier-kolthoff J.P."/>
            <person name="Ohm R.A."/>
            <person name="Otillar R.P."/>
            <person name="Pangilinan J."/>
            <person name="Peng Y."/>
            <person name="Rokas A."/>
            <person name="Rosa C.A."/>
            <person name="Scheuner C."/>
            <person name="Sibirny A.A."/>
            <person name="Slot J.C."/>
            <person name="Stielow J.B."/>
            <person name="Sun H."/>
            <person name="Kurtzman C.P."/>
            <person name="Blackwell M."/>
            <person name="Grigoriev I.V."/>
            <person name="Jeffries T.W."/>
        </authorList>
    </citation>
    <scope>NUCLEOTIDE SEQUENCE [LARGE SCALE GENOMIC DNA]</scope>
    <source>
        <strain evidence="2 3">NRRL YB-4993</strain>
    </source>
</reference>
<dbReference type="Proteomes" id="UP000092555">
    <property type="component" value="Unassembled WGS sequence"/>
</dbReference>
<proteinExistence type="predicted"/>